<comment type="caution">
    <text evidence="2">The sequence shown here is derived from an EMBL/GenBank/DDBJ whole genome shotgun (WGS) entry which is preliminary data.</text>
</comment>
<feature type="chain" id="PRO_5019485564" description="Lipoprotein" evidence="1">
    <location>
        <begin position="25"/>
        <end position="130"/>
    </location>
</feature>
<dbReference type="Proteomes" id="UP000286482">
    <property type="component" value="Unassembled WGS sequence"/>
</dbReference>
<dbReference type="PROSITE" id="PS51257">
    <property type="entry name" value="PROKAR_LIPOPROTEIN"/>
    <property type="match status" value="1"/>
</dbReference>
<evidence type="ECO:0000313" key="2">
    <source>
        <dbReference type="EMBL" id="RKF19869.1"/>
    </source>
</evidence>
<keyword evidence="1" id="KW-0732">Signal</keyword>
<sequence>MIKTKGMCLGAGCLLVLSACSTTANTVPKADAGPSAFDGVSYDVKTKVLKDDVPDSEAYRLYLEEDTSYGSVYSVRKTALKQAASYCAQTSQYVSLLRESSALGLLSEGNYPRVELVFACVDEQPEPLQQ</sequence>
<proteinExistence type="predicted"/>
<evidence type="ECO:0000313" key="3">
    <source>
        <dbReference type="Proteomes" id="UP000286482"/>
    </source>
</evidence>
<reference evidence="2 3" key="1">
    <citation type="submission" date="2018-09" db="EMBL/GenBank/DDBJ databases">
        <authorList>
            <person name="Wang Z."/>
        </authorList>
    </citation>
    <scope>NUCLEOTIDE SEQUENCE [LARGE SCALE GENOMIC DNA]</scope>
    <source>
        <strain evidence="2 3">ALS 81</strain>
    </source>
</reference>
<name>A0A420EGQ1_9ALTE</name>
<gene>
    <name evidence="2" type="ORF">DBZ36_05265</name>
</gene>
<protein>
    <recommendedName>
        <fullName evidence="4">Lipoprotein</fullName>
    </recommendedName>
</protein>
<dbReference type="AlphaFoldDB" id="A0A420EGQ1"/>
<evidence type="ECO:0008006" key="4">
    <source>
        <dbReference type="Google" id="ProtNLM"/>
    </source>
</evidence>
<feature type="signal peptide" evidence="1">
    <location>
        <begin position="1"/>
        <end position="24"/>
    </location>
</feature>
<dbReference type="RefSeq" id="WP_120353873.1">
    <property type="nucleotide sequence ID" value="NZ_RAQO01000004.1"/>
</dbReference>
<evidence type="ECO:0000256" key="1">
    <source>
        <dbReference type="SAM" id="SignalP"/>
    </source>
</evidence>
<dbReference type="OrthoDB" id="6064963at2"/>
<organism evidence="2 3">
    <name type="scientific">Alginatibacterium sediminis</name>
    <dbReference type="NCBI Taxonomy" id="2164068"/>
    <lineage>
        <taxon>Bacteria</taxon>
        <taxon>Pseudomonadati</taxon>
        <taxon>Pseudomonadota</taxon>
        <taxon>Gammaproteobacteria</taxon>
        <taxon>Alteromonadales</taxon>
        <taxon>Alteromonadaceae</taxon>
        <taxon>Alginatibacterium</taxon>
    </lineage>
</organism>
<keyword evidence="3" id="KW-1185">Reference proteome</keyword>
<dbReference type="EMBL" id="RAQO01000004">
    <property type="protein sequence ID" value="RKF19869.1"/>
    <property type="molecule type" value="Genomic_DNA"/>
</dbReference>
<accession>A0A420EGQ1</accession>